<dbReference type="EMBL" id="HF920635">
    <property type="protein sequence ID" value="CCV02025.1"/>
    <property type="molecule type" value="Genomic_DNA"/>
</dbReference>
<evidence type="ECO:0000313" key="1">
    <source>
        <dbReference type="EMBL" id="CCV02025.1"/>
    </source>
</evidence>
<dbReference type="RefSeq" id="YP_009010540.1">
    <property type="nucleotide sequence ID" value="NC_023613.1"/>
</dbReference>
<accession>W8W2D7</accession>
<protein>
    <submittedName>
        <fullName evidence="1">Uncharacterized protein</fullName>
    </submittedName>
</protein>
<dbReference type="GeneID" id="18501379"/>
<name>W8W2D7_9VIRU</name>
<reference evidence="1 2" key="1">
    <citation type="journal article" date="2013" name="Arch. Virol.">
        <title>Complete genome sequence of invertebrate iridovirus IIV-25 isolated from a blackfly larva.</title>
        <authorList>
            <person name="Piegu B."/>
            <person name="Guizard S."/>
            <person name="Spears T."/>
            <person name="Cruaud C."/>
            <person name="Couloux A."/>
            <person name="Bideshi D.K."/>
            <person name="Federici B.A."/>
            <person name="Bigot Y."/>
        </authorList>
    </citation>
    <scope>NUCLEOTIDE SEQUENCE [LARGE SCALE GENOMIC DNA]</scope>
</reference>
<keyword evidence="2" id="KW-1185">Reference proteome</keyword>
<proteinExistence type="predicted"/>
<sequence length="1324" mass="129391">MSSSSGNFRVYDPVAQLIAAGGGGGGGLPATGGTLTGNLTMQVPSKVVQCQAPTGPCDLTNKAYVDSLIGGGPFLPLSGGTMSGQIVQSLAPVAPTNLANKAYVDSLAGGGPFLPLSGGVMSGQIIQSLAPTTGTNLANKTYVDSLAGGGPFLPLSGGVMSGQIVQSLAPTVATNLANKAYVDAQVSAVVVPDATSSVKGIVQLSGDLSGTAAAPVVAPLTITNSKLANLGGVSQLKGSGSASSAAADLSLGPNLSITGTTLSINTASLSSTFLPLAGGVMSGAISQPLAPSAANDLANKAYVDAQVSAVVVPDATSSVKGIVQLSGDLSGTAAAPVVAPLTITNAKLANLSAVSQLKGSSSASSAATDITLGSGLSMTGSTLSVNPTTLNKAGATQFGVVEFDPAGDLAATAPNSGIGVIKPLAITNAKLANLSAVSQLKGSTSASASAADISLGSGLIMTTNTLSVDSTTLPVIPVSKGGTGATTLTGYLKGSGTSPITSVSSIPVADVTGAVGSVNGILPSPSNGGNVTMLFGNVTTGTLAARPVSPGTNGNIYVVSGDPTPSNNGRTYISDGTTWQEVTANQAATDARYVIKSGDTMTGNLVVPSGTKVQLTDLPTAGTDAANKNYVDAQIAGGSTPDATTSIKGKIQLAGDFDPSSTAAVPVIKSATSSVLGKVQLAGDLSGTAAAPVVAPLTITNTKLANLSAVSQLKGSSSASSAAADISLGSNLSMTGSTLNVNTASLSSSFLPLAGGTMSGAISQPLAPSVANDLANKAYVDAQISSAAPDATTSVKGVVQLSGDLSGTATSPLVAPLTITNSKLANLGGVSQLKGSGSASSAATDLSLGPNLSITGTTLSINTASLSSTFLPLAGGTMSGAISQPLPPSAANDLANKAYVDAQITSVTVPDATTSVKGKIQLAGDLGGTAAAPVVAPMAITNAKLANLSAVSQLKGSSSASSTATDITLGSGLSMTSSTLSVDSTTIQKAGATQFGVVEFDPSGDLAATAANSGIGVVKPLAITNPKINPGAGNTLKGTNSLTNIDDITIGSGLQLSAGAGPTLSVNPTTLQKAGATQFGTIEFDPSGDLAATAANSGIGVVKPLAITNAKLANTGSPGQLKGSSQGSSTVTDLTIGTGLLLSGSTLSSTAAVLNVVQSTTLYTILGSAPSPTTPVNMTDYTINVNAGQGVKVNYSWNYQSAGGGTAYSPSFGWSGTSVSDAFQAHIPGIFQGGASPLCTAIFQSTPPTQYTLSTTNADSNLNQSFTLSLAGLNGPAVAIHAIVYYKNNGGSTVALTPIFNRDNKTAGGVTVQIAGGWMDYTFF</sequence>
<dbReference type="Proteomes" id="UP000097612">
    <property type="component" value="Segment"/>
</dbReference>
<evidence type="ECO:0000313" key="2">
    <source>
        <dbReference type="Proteomes" id="UP000097612"/>
    </source>
</evidence>
<gene>
    <name evidence="1" type="primary">007L</name>
    <name evidence="1" type="ORF">IIV25_007L</name>
</gene>
<dbReference type="KEGG" id="vg:18501379"/>
<dbReference type="InterPro" id="IPR045571">
    <property type="entry name" value="DUF5907"/>
</dbReference>
<dbReference type="Pfam" id="PF19264">
    <property type="entry name" value="DUF5907"/>
    <property type="match status" value="9"/>
</dbReference>
<organism evidence="1 2">
    <name type="scientific">Invertebrate iridovirus 25</name>
    <dbReference type="NCBI Taxonomy" id="1301280"/>
    <lineage>
        <taxon>Viruses</taxon>
        <taxon>Varidnaviria</taxon>
        <taxon>Bamfordvirae</taxon>
        <taxon>Nucleocytoviricota</taxon>
        <taxon>Megaviricetes</taxon>
        <taxon>Pimascovirales</taxon>
        <taxon>Pimascovirales incertae sedis</taxon>
        <taxon>Iridoviridae</taxon>
        <taxon>Betairidovirinae</taxon>
        <taxon>Chloriridovirus</taxon>
        <taxon>Chloriridovirus simulium2</taxon>
    </lineage>
</organism>